<organism evidence="1 2">
    <name type="scientific">Oricola thermophila</name>
    <dbReference type="NCBI Taxonomy" id="2742145"/>
    <lineage>
        <taxon>Bacteria</taxon>
        <taxon>Pseudomonadati</taxon>
        <taxon>Pseudomonadota</taxon>
        <taxon>Alphaproteobacteria</taxon>
        <taxon>Hyphomicrobiales</taxon>
        <taxon>Ahrensiaceae</taxon>
        <taxon>Oricola</taxon>
    </lineage>
</organism>
<dbReference type="Proteomes" id="UP000509367">
    <property type="component" value="Chromosome"/>
</dbReference>
<proteinExistence type="predicted"/>
<sequence length="83" mass="9260">MAWEQSSKYPNGTVSEYRQSESGAKVWLHGRRWVASPFGMMLRGEKGGIRMFNSAEAAMAACEREIAELANVKSPYFRVSKAA</sequence>
<gene>
    <name evidence="1" type="ORF">HTY61_18360</name>
</gene>
<reference evidence="1 2" key="1">
    <citation type="submission" date="2020-06" db="EMBL/GenBank/DDBJ databases">
        <title>Oricola thermophila sp. nov. isolated from a tidal sediments.</title>
        <authorList>
            <person name="Kwon K.K."/>
            <person name="Yang S.-H."/>
            <person name="Park M.-J."/>
        </authorList>
    </citation>
    <scope>NUCLEOTIDE SEQUENCE [LARGE SCALE GENOMIC DNA]</scope>
    <source>
        <strain evidence="1 2">MEBiC13590</strain>
    </source>
</reference>
<dbReference type="EMBL" id="CP054836">
    <property type="protein sequence ID" value="QKV20276.1"/>
    <property type="molecule type" value="Genomic_DNA"/>
</dbReference>
<evidence type="ECO:0000313" key="2">
    <source>
        <dbReference type="Proteomes" id="UP000509367"/>
    </source>
</evidence>
<keyword evidence="2" id="KW-1185">Reference proteome</keyword>
<accession>A0A6N1VH61</accession>
<dbReference type="RefSeq" id="WP_175278167.1">
    <property type="nucleotide sequence ID" value="NZ_CP054836.1"/>
</dbReference>
<protein>
    <submittedName>
        <fullName evidence="1">Uncharacterized protein</fullName>
    </submittedName>
</protein>
<dbReference type="AlphaFoldDB" id="A0A6N1VH61"/>
<dbReference type="KEGG" id="orm:HTY61_18360"/>
<name>A0A6N1VH61_9HYPH</name>
<evidence type="ECO:0000313" key="1">
    <source>
        <dbReference type="EMBL" id="QKV20276.1"/>
    </source>
</evidence>